<protein>
    <submittedName>
        <fullName evidence="2">Uncharacterized protein</fullName>
    </submittedName>
</protein>
<name>A0A645I2U4_9ZZZZ</name>
<proteinExistence type="predicted"/>
<feature type="region of interest" description="Disordered" evidence="1">
    <location>
        <begin position="1"/>
        <end position="21"/>
    </location>
</feature>
<accession>A0A645I2U4</accession>
<dbReference type="AlphaFoldDB" id="A0A645I2U4"/>
<dbReference type="EMBL" id="VSSQ01105625">
    <property type="protein sequence ID" value="MPN45605.1"/>
    <property type="molecule type" value="Genomic_DNA"/>
</dbReference>
<organism evidence="2">
    <name type="scientific">bioreactor metagenome</name>
    <dbReference type="NCBI Taxonomy" id="1076179"/>
    <lineage>
        <taxon>unclassified sequences</taxon>
        <taxon>metagenomes</taxon>
        <taxon>ecological metagenomes</taxon>
    </lineage>
</organism>
<sequence>MISEDIGVTKPAPGVMDTNPATAPLAAPRTVGLLRWIHSTAIQDKAAAAAEVLVVTKAEAASPLAPRALPALNPNHPNQSRPAPKTVIGRLWGSIGSSPRPFLLPNISAATKPVTPELIWTTVPPAKSRAPIVLKNPPTPQTI</sequence>
<evidence type="ECO:0000256" key="1">
    <source>
        <dbReference type="SAM" id="MobiDB-lite"/>
    </source>
</evidence>
<evidence type="ECO:0000313" key="2">
    <source>
        <dbReference type="EMBL" id="MPN45605.1"/>
    </source>
</evidence>
<gene>
    <name evidence="2" type="ORF">SDC9_193172</name>
</gene>
<reference evidence="2" key="1">
    <citation type="submission" date="2019-08" db="EMBL/GenBank/DDBJ databases">
        <authorList>
            <person name="Kucharzyk K."/>
            <person name="Murdoch R.W."/>
            <person name="Higgins S."/>
            <person name="Loffler F."/>
        </authorList>
    </citation>
    <scope>NUCLEOTIDE SEQUENCE</scope>
</reference>
<comment type="caution">
    <text evidence="2">The sequence shown here is derived from an EMBL/GenBank/DDBJ whole genome shotgun (WGS) entry which is preliminary data.</text>
</comment>